<dbReference type="Proteomes" id="UP000287651">
    <property type="component" value="Unassembled WGS sequence"/>
</dbReference>
<evidence type="ECO:0000313" key="2">
    <source>
        <dbReference type="Proteomes" id="UP000287651"/>
    </source>
</evidence>
<accession>A0A426Z2X0</accession>
<evidence type="ECO:0000313" key="1">
    <source>
        <dbReference type="EMBL" id="RRT58318.1"/>
    </source>
</evidence>
<gene>
    <name evidence="1" type="ORF">B296_00026542</name>
</gene>
<dbReference type="EMBL" id="AMZH03008745">
    <property type="protein sequence ID" value="RRT58318.1"/>
    <property type="molecule type" value="Genomic_DNA"/>
</dbReference>
<comment type="caution">
    <text evidence="1">The sequence shown here is derived from an EMBL/GenBank/DDBJ whole genome shotgun (WGS) entry which is preliminary data.</text>
</comment>
<dbReference type="AlphaFoldDB" id="A0A426Z2X0"/>
<reference evidence="1 2" key="1">
    <citation type="journal article" date="2014" name="Agronomy (Basel)">
        <title>A Draft Genome Sequence for Ensete ventricosum, the Drought-Tolerant Tree Against Hunger.</title>
        <authorList>
            <person name="Harrison J."/>
            <person name="Moore K.A."/>
            <person name="Paszkiewicz K."/>
            <person name="Jones T."/>
            <person name="Grant M."/>
            <person name="Ambacheew D."/>
            <person name="Muzemil S."/>
            <person name="Studholme D.J."/>
        </authorList>
    </citation>
    <scope>NUCLEOTIDE SEQUENCE [LARGE SCALE GENOMIC DNA]</scope>
</reference>
<proteinExistence type="predicted"/>
<name>A0A426Z2X0_ENSVE</name>
<protein>
    <submittedName>
        <fullName evidence="1">Uncharacterized protein</fullName>
    </submittedName>
</protein>
<sequence length="225" mass="24627">MLQELQSKPEVMVKHEQFSFNESKLPNQLPIPDQLDASSTTSFCLDSKVHEGSSLPPHCLDGNGQDHRDNFLLGAVPDTLLSRGLGTGKEIQNLISGYWQQKDVDTELSTADISSQSFGVADMSFKPGCSTDAVVNEGVPNRGAWANQPQRMRTYTKVCYFTSILEEFVSCVQSIKILSAAEVQQMSLDGNLISLSVRTEACSGSNSGNPWRGQLDDCSFASFQH</sequence>
<organism evidence="1 2">
    <name type="scientific">Ensete ventricosum</name>
    <name type="common">Abyssinian banana</name>
    <name type="synonym">Musa ensete</name>
    <dbReference type="NCBI Taxonomy" id="4639"/>
    <lineage>
        <taxon>Eukaryota</taxon>
        <taxon>Viridiplantae</taxon>
        <taxon>Streptophyta</taxon>
        <taxon>Embryophyta</taxon>
        <taxon>Tracheophyta</taxon>
        <taxon>Spermatophyta</taxon>
        <taxon>Magnoliopsida</taxon>
        <taxon>Liliopsida</taxon>
        <taxon>Zingiberales</taxon>
        <taxon>Musaceae</taxon>
        <taxon>Ensete</taxon>
    </lineage>
</organism>